<evidence type="ECO:0000313" key="1">
    <source>
        <dbReference type="EMBL" id="UZV39713.1"/>
    </source>
</evidence>
<protein>
    <submittedName>
        <fullName evidence="1">Uncharacterized protein</fullName>
    </submittedName>
</protein>
<keyword evidence="2" id="KW-1185">Reference proteome</keyword>
<organism evidence="1 2">
    <name type="scientific">Aeromonas phage APT65</name>
    <dbReference type="NCBI Taxonomy" id="2982914"/>
    <lineage>
        <taxon>Viruses</taxon>
        <taxon>Duplodnaviria</taxon>
        <taxon>Heunggongvirae</taxon>
        <taxon>Uroviricota</taxon>
        <taxon>Caudoviricetes</taxon>
        <taxon>Aquaneticvirus</taxon>
        <taxon>Aquaneticvirus ApT65</taxon>
    </lineage>
</organism>
<evidence type="ECO:0000313" key="2">
    <source>
        <dbReference type="Proteomes" id="UP001163735"/>
    </source>
</evidence>
<accession>A0A9E8GAS6</accession>
<sequence>MEYEVVNKGGLRASFDYICFGLLQMVDDWYRKGIEIFEGEDDTIGTDGPFETIRIYDKWGTHVYIKGFTPSDLKTLIYKYKSRYVEEEELDNFLRVLSHPVFKGVEFKKEHGYLKFYFDMESSRMDETMFKAFLIRNYFDSDYRRKSMQVLIDKGIPLETAFFIIQNYYISTGMGTYFNEDFEDGTILYDNYNPIGDLVFLILGDIPDYCDEYWSDSIAGYSDVGHQTHPRVVYQNDLEGEWEEETSFPSIHGRYDKCISTSSCYRKKEDYPEHLQSSFNDLIKGGDDEREMFINFAREIHERTEKERSDRAAAIQD</sequence>
<name>A0A9E8GAS6_9CAUD</name>
<reference evidence="1" key="1">
    <citation type="submission" date="2022-09" db="EMBL/GenBank/DDBJ databases">
        <authorList>
            <person name="Cebeci A."/>
            <person name="Ture M."/>
            <person name="Alemdag M."/>
            <person name="Altinok I."/>
        </authorList>
    </citation>
    <scope>NUCLEOTIDE SEQUENCE</scope>
</reference>
<dbReference type="Proteomes" id="UP001163735">
    <property type="component" value="Segment"/>
</dbReference>
<gene>
    <name evidence="1" type="ORF">APT65_00110</name>
</gene>
<proteinExistence type="predicted"/>
<dbReference type="EMBL" id="OP491958">
    <property type="protein sequence ID" value="UZV39713.1"/>
    <property type="molecule type" value="Genomic_DNA"/>
</dbReference>